<feature type="chain" id="PRO_5009582969" description="F5/8 type C domain-containing protein" evidence="1">
    <location>
        <begin position="24"/>
        <end position="427"/>
    </location>
</feature>
<keyword evidence="1" id="KW-0732">Signal</keyword>
<evidence type="ECO:0000256" key="1">
    <source>
        <dbReference type="SAM" id="SignalP"/>
    </source>
</evidence>
<evidence type="ECO:0000313" key="3">
    <source>
        <dbReference type="Proteomes" id="UP000177785"/>
    </source>
</evidence>
<dbReference type="AlphaFoldDB" id="A0A1G2G4V6"/>
<dbReference type="EMBL" id="MHNL01000007">
    <property type="protein sequence ID" value="OGZ45279.1"/>
    <property type="molecule type" value="Genomic_DNA"/>
</dbReference>
<evidence type="ECO:0000313" key="2">
    <source>
        <dbReference type="EMBL" id="OGZ45279.1"/>
    </source>
</evidence>
<sequence>MKKKIALGLGAVALAVTTLPLFAAFEAHVINVTAKIENALKVDPKFLNFGTVFPQEKLEKPVDIELSQSFKDEGRVDDVEYFIRQKPKCAITWNNGTMFDETVGADGKHINTATGHIKIGDNPATTGVTETSWIDCGPAPRELAQGETWGVLPNLCPYLSKHSQIVRNEAGAPTGYEDGALDSFHQPWTIANNTITWTDVRGRLAKSNQDIKDTWMIDLAVPCFGGYCAQDWESFVHGINASANPADYTQPIANEHKVFGCDLWVEVSGVSTKPDYSSCGAVTVADGSPMPPTGEQTDPATYAYSMPSVATAGDAADHKWVQANGSTRVLWDMGTPTNAVYLVPSIDHGPVPGEAHEATLYGSDTPTGSWETGIEGTEYPDGPSTWISDDYASRWTFTKPYRYVSALAGGSQVNDGDAEIDAICTAK</sequence>
<name>A0A1G2G4V6_9BACT</name>
<evidence type="ECO:0008006" key="4">
    <source>
        <dbReference type="Google" id="ProtNLM"/>
    </source>
</evidence>
<feature type="signal peptide" evidence="1">
    <location>
        <begin position="1"/>
        <end position="23"/>
    </location>
</feature>
<reference evidence="2 3" key="1">
    <citation type="journal article" date="2016" name="Nat. Commun.">
        <title>Thousands of microbial genomes shed light on interconnected biogeochemical processes in an aquifer system.</title>
        <authorList>
            <person name="Anantharaman K."/>
            <person name="Brown C.T."/>
            <person name="Hug L.A."/>
            <person name="Sharon I."/>
            <person name="Castelle C.J."/>
            <person name="Probst A.J."/>
            <person name="Thomas B.C."/>
            <person name="Singh A."/>
            <person name="Wilkins M.J."/>
            <person name="Karaoz U."/>
            <person name="Brodie E.L."/>
            <person name="Williams K.H."/>
            <person name="Hubbard S.S."/>
            <person name="Banfield J.F."/>
        </authorList>
    </citation>
    <scope>NUCLEOTIDE SEQUENCE [LARGE SCALE GENOMIC DNA]</scope>
</reference>
<gene>
    <name evidence="2" type="ORF">A2756_01510</name>
</gene>
<protein>
    <recommendedName>
        <fullName evidence="4">F5/8 type C domain-containing protein</fullName>
    </recommendedName>
</protein>
<dbReference type="Proteomes" id="UP000177785">
    <property type="component" value="Unassembled WGS sequence"/>
</dbReference>
<accession>A0A1G2G4V6</accession>
<proteinExistence type="predicted"/>
<organism evidence="2 3">
    <name type="scientific">Candidatus Ryanbacteria bacterium RIFCSPHIGHO2_01_FULL_48_27</name>
    <dbReference type="NCBI Taxonomy" id="1802115"/>
    <lineage>
        <taxon>Bacteria</taxon>
        <taxon>Candidatus Ryaniibacteriota</taxon>
    </lineage>
</organism>
<comment type="caution">
    <text evidence="2">The sequence shown here is derived from an EMBL/GenBank/DDBJ whole genome shotgun (WGS) entry which is preliminary data.</text>
</comment>